<dbReference type="PANTHER" id="PTHR10256:SF0">
    <property type="entry name" value="INACTIVE SELENIDE, WATER DIKINASE-LIKE PROTEIN-RELATED"/>
    <property type="match status" value="1"/>
</dbReference>
<evidence type="ECO:0000256" key="5">
    <source>
        <dbReference type="ARBA" id="ARBA00022777"/>
    </source>
</evidence>
<feature type="binding site" evidence="9">
    <location>
        <position position="227"/>
    </location>
    <ligand>
        <name>Mg(2+)</name>
        <dbReference type="ChEBI" id="CHEBI:18420"/>
    </ligand>
</feature>
<dbReference type="SUPFAM" id="SSF55326">
    <property type="entry name" value="PurM N-terminal domain-like"/>
    <property type="match status" value="1"/>
</dbReference>
<evidence type="ECO:0000256" key="7">
    <source>
        <dbReference type="ARBA" id="ARBA00022842"/>
    </source>
</evidence>
<feature type="site" description="Important for catalytic activity" evidence="9">
    <location>
        <position position="20"/>
    </location>
</feature>
<feature type="active site" evidence="9">
    <location>
        <position position="17"/>
    </location>
</feature>
<gene>
    <name evidence="9 12" type="primary">selD</name>
    <name evidence="12" type="ORF">K8U72_03730</name>
</gene>
<dbReference type="CDD" id="cd02195">
    <property type="entry name" value="SelD"/>
    <property type="match status" value="1"/>
</dbReference>
<feature type="binding site" description="in other chain" evidence="9">
    <location>
        <position position="20"/>
    </location>
    <ligand>
        <name>ATP</name>
        <dbReference type="ChEBI" id="CHEBI:30616"/>
        <note>ligand shared between dimeric partners</note>
    </ligand>
</feature>
<evidence type="ECO:0000256" key="4">
    <source>
        <dbReference type="ARBA" id="ARBA00022741"/>
    </source>
</evidence>
<evidence type="ECO:0000256" key="8">
    <source>
        <dbReference type="ARBA" id="ARBA00023266"/>
    </source>
</evidence>
<dbReference type="GO" id="GO:0000287">
    <property type="term" value="F:magnesium ion binding"/>
    <property type="evidence" value="ECO:0007669"/>
    <property type="project" value="UniProtKB-UniRule"/>
</dbReference>
<keyword evidence="8 9" id="KW-0711">Selenium</keyword>
<sequence length="348" mass="35619">MDMTGVRLTELVEAAGCAAKIAPGELAGVLSGLPRLDAPELVVGFDASDDACVWDLGDGRGLIATTDFFPPMVDDPFLFGQVAATNALSDVYAMGGTPALALNLLCFPNCLGIEVAGQILAGGAEACRRAGCVVAGGHSINDHEPKYGLAVTGFVRLDERLENGGARAGDALVLTKALGTGILTTAHKGGLLDDAGLAVATDSMTTLNEAPIRLARELGCWPHAATDVTGFSLMGHACEMAEASGVTLSVDAASVPLMARAREMAAMGLIPAGAYRNRDFFGPRVALAEGLPLDLADVLFDPQTSGGLLLALPKLDAKHLVGALRKEGLPAAVIGRALPRGEKSVVVA</sequence>
<feature type="domain" description="PurM-like N-terminal" evidence="10">
    <location>
        <begin position="49"/>
        <end position="155"/>
    </location>
</feature>
<proteinExistence type="inferred from homology"/>
<reference evidence="12" key="2">
    <citation type="submission" date="2021-09" db="EMBL/GenBank/DDBJ databases">
        <authorList>
            <person name="Gilroy R."/>
        </authorList>
    </citation>
    <scope>NUCLEOTIDE SEQUENCE</scope>
    <source>
        <strain evidence="12">CHK124-7917</strain>
    </source>
</reference>
<dbReference type="EC" id="2.7.9.3" evidence="9"/>
<dbReference type="Pfam" id="PF02769">
    <property type="entry name" value="AIRS_C"/>
    <property type="match status" value="1"/>
</dbReference>
<accession>A0A921GGX9</accession>
<comment type="catalytic activity">
    <reaction evidence="9">
        <text>hydrogenselenide + ATP + H2O = selenophosphate + AMP + phosphate + 2 H(+)</text>
        <dbReference type="Rhea" id="RHEA:18737"/>
        <dbReference type="ChEBI" id="CHEBI:15377"/>
        <dbReference type="ChEBI" id="CHEBI:15378"/>
        <dbReference type="ChEBI" id="CHEBI:16144"/>
        <dbReference type="ChEBI" id="CHEBI:29317"/>
        <dbReference type="ChEBI" id="CHEBI:30616"/>
        <dbReference type="ChEBI" id="CHEBI:43474"/>
        <dbReference type="ChEBI" id="CHEBI:456215"/>
        <dbReference type="EC" id="2.7.9.3"/>
    </reaction>
</comment>
<dbReference type="InterPro" id="IPR036921">
    <property type="entry name" value="PurM-like_N_sf"/>
</dbReference>
<dbReference type="InterPro" id="IPR010918">
    <property type="entry name" value="PurM-like_C_dom"/>
</dbReference>
<evidence type="ECO:0000259" key="11">
    <source>
        <dbReference type="Pfam" id="PF02769"/>
    </source>
</evidence>
<feature type="binding site" evidence="9">
    <location>
        <position position="90"/>
    </location>
    <ligand>
        <name>Mg(2+)</name>
        <dbReference type="ChEBI" id="CHEBI:18420"/>
    </ligand>
</feature>
<dbReference type="SUPFAM" id="SSF56042">
    <property type="entry name" value="PurM C-terminal domain-like"/>
    <property type="match status" value="1"/>
</dbReference>
<feature type="binding site" evidence="9">
    <location>
        <begin position="137"/>
        <end position="139"/>
    </location>
    <ligand>
        <name>ATP</name>
        <dbReference type="ChEBI" id="CHEBI:30616"/>
        <note>ligand shared between dimeric partners</note>
    </ligand>
</feature>
<dbReference type="AlphaFoldDB" id="A0A921GGX9"/>
<dbReference type="GO" id="GO:0016260">
    <property type="term" value="P:selenocysteine biosynthetic process"/>
    <property type="evidence" value="ECO:0007669"/>
    <property type="project" value="InterPro"/>
</dbReference>
<dbReference type="FunFam" id="3.30.1330.10:FF:000003">
    <property type="entry name" value="Selenide, water dikinase"/>
    <property type="match status" value="1"/>
</dbReference>
<feature type="binding site" description="in other chain" evidence="9">
    <location>
        <position position="90"/>
    </location>
    <ligand>
        <name>ATP</name>
        <dbReference type="ChEBI" id="CHEBI:30616"/>
        <note>ligand shared between dimeric partners</note>
    </ligand>
</feature>
<dbReference type="PIRSF" id="PIRSF036407">
    <property type="entry name" value="Selenphspht_syn"/>
    <property type="match status" value="1"/>
</dbReference>
<dbReference type="GO" id="GO:0004756">
    <property type="term" value="F:selenide, water dikinase activity"/>
    <property type="evidence" value="ECO:0007669"/>
    <property type="project" value="UniProtKB-UniRule"/>
</dbReference>
<dbReference type="Gene3D" id="3.90.650.10">
    <property type="entry name" value="PurM-like C-terminal domain"/>
    <property type="match status" value="1"/>
</dbReference>
<keyword evidence="4 9" id="KW-0547">Nucleotide-binding</keyword>
<dbReference type="Gene3D" id="3.30.1330.10">
    <property type="entry name" value="PurM-like, N-terminal domain"/>
    <property type="match status" value="1"/>
</dbReference>
<keyword evidence="7 9" id="KW-0460">Magnesium</keyword>
<evidence type="ECO:0000256" key="1">
    <source>
        <dbReference type="ARBA" id="ARBA00008026"/>
    </source>
</evidence>
<feature type="binding site" evidence="9">
    <location>
        <position position="50"/>
    </location>
    <ligand>
        <name>Mg(2+)</name>
        <dbReference type="ChEBI" id="CHEBI:18420"/>
    </ligand>
</feature>
<evidence type="ECO:0000313" key="13">
    <source>
        <dbReference type="Proteomes" id="UP000697330"/>
    </source>
</evidence>
<evidence type="ECO:0000313" key="12">
    <source>
        <dbReference type="EMBL" id="HJF44878.1"/>
    </source>
</evidence>
<dbReference type="InterPro" id="IPR023061">
    <property type="entry name" value="SelD_I"/>
</dbReference>
<dbReference type="NCBIfam" id="NF002098">
    <property type="entry name" value="PRK00943.1"/>
    <property type="match status" value="1"/>
</dbReference>
<dbReference type="InterPro" id="IPR004536">
    <property type="entry name" value="SPS/SelD"/>
</dbReference>
<evidence type="ECO:0000259" key="10">
    <source>
        <dbReference type="Pfam" id="PF00586"/>
    </source>
</evidence>
<dbReference type="InterPro" id="IPR016188">
    <property type="entry name" value="PurM-like_N"/>
</dbReference>
<comment type="subunit">
    <text evidence="9">Homodimer.</text>
</comment>
<feature type="binding site" description="in other chain" evidence="9">
    <location>
        <begin position="47"/>
        <end position="49"/>
    </location>
    <ligand>
        <name>ATP</name>
        <dbReference type="ChEBI" id="CHEBI:30616"/>
        <note>ligand shared between dimeric partners</note>
    </ligand>
</feature>
<keyword evidence="6 9" id="KW-0067">ATP-binding</keyword>
<comment type="caution">
    <text evidence="12">The sequence shown here is derived from an EMBL/GenBank/DDBJ whole genome shotgun (WGS) entry which is preliminary data.</text>
</comment>
<dbReference type="EMBL" id="DYWQ01000057">
    <property type="protein sequence ID" value="HJF44878.1"/>
    <property type="molecule type" value="Genomic_DNA"/>
</dbReference>
<dbReference type="Proteomes" id="UP000697330">
    <property type="component" value="Unassembled WGS sequence"/>
</dbReference>
<keyword evidence="5 9" id="KW-0418">Kinase</keyword>
<evidence type="ECO:0000256" key="9">
    <source>
        <dbReference type="HAMAP-Rule" id="MF_00625"/>
    </source>
</evidence>
<dbReference type="NCBIfam" id="TIGR00476">
    <property type="entry name" value="selD"/>
    <property type="match status" value="1"/>
</dbReference>
<organism evidence="12 13">
    <name type="scientific">Thermophilibacter provencensis</name>
    <dbReference type="NCBI Taxonomy" id="1852386"/>
    <lineage>
        <taxon>Bacteria</taxon>
        <taxon>Bacillati</taxon>
        <taxon>Actinomycetota</taxon>
        <taxon>Coriobacteriia</taxon>
        <taxon>Coriobacteriales</taxon>
        <taxon>Atopobiaceae</taxon>
        <taxon>Thermophilibacter</taxon>
    </lineage>
</organism>
<feature type="domain" description="PurM-like C-terminal" evidence="11">
    <location>
        <begin position="167"/>
        <end position="347"/>
    </location>
</feature>
<reference evidence="12" key="1">
    <citation type="journal article" date="2021" name="PeerJ">
        <title>Extensive microbial diversity within the chicken gut microbiome revealed by metagenomics and culture.</title>
        <authorList>
            <person name="Gilroy R."/>
            <person name="Ravi A."/>
            <person name="Getino M."/>
            <person name="Pursley I."/>
            <person name="Horton D.L."/>
            <person name="Alikhan N.F."/>
            <person name="Baker D."/>
            <person name="Gharbi K."/>
            <person name="Hall N."/>
            <person name="Watson M."/>
            <person name="Adriaenssens E.M."/>
            <person name="Foster-Nyarko E."/>
            <person name="Jarju S."/>
            <person name="Secka A."/>
            <person name="Antonio M."/>
            <person name="Oren A."/>
            <person name="Chaudhuri R.R."/>
            <person name="La Ragione R."/>
            <person name="Hildebrand F."/>
            <person name="Pallen M.J."/>
        </authorList>
    </citation>
    <scope>NUCLEOTIDE SEQUENCE</scope>
    <source>
        <strain evidence="12">CHK124-7917</strain>
    </source>
</reference>
<dbReference type="Pfam" id="PF00586">
    <property type="entry name" value="AIRS"/>
    <property type="match status" value="1"/>
</dbReference>
<comment type="function">
    <text evidence="9">Synthesizes selenophosphate from selenide and ATP.</text>
</comment>
<comment type="cofactor">
    <cofactor evidence="9">
        <name>Mg(2+)</name>
        <dbReference type="ChEBI" id="CHEBI:18420"/>
    </cofactor>
    <text evidence="9">Binds 1 Mg(2+) ion per monomer.</text>
</comment>
<protein>
    <recommendedName>
        <fullName evidence="9">Selenide, water dikinase</fullName>
        <ecNumber evidence="9">2.7.9.3</ecNumber>
    </recommendedName>
    <alternativeName>
        <fullName evidence="9">Selenium donor protein</fullName>
    </alternativeName>
    <alternativeName>
        <fullName evidence="9">Selenophosphate synthase</fullName>
    </alternativeName>
</protein>
<dbReference type="InterPro" id="IPR036676">
    <property type="entry name" value="PurM-like_C_sf"/>
</dbReference>
<dbReference type="GO" id="GO:0005737">
    <property type="term" value="C:cytoplasm"/>
    <property type="evidence" value="ECO:0007669"/>
    <property type="project" value="TreeGrafter"/>
</dbReference>
<feature type="binding site" description="in other chain" evidence="9">
    <location>
        <position position="67"/>
    </location>
    <ligand>
        <name>ATP</name>
        <dbReference type="ChEBI" id="CHEBI:30616"/>
        <note>ligand shared between dimeric partners</note>
    </ligand>
</feature>
<evidence type="ECO:0000256" key="3">
    <source>
        <dbReference type="ARBA" id="ARBA00022723"/>
    </source>
</evidence>
<dbReference type="GO" id="GO:0005524">
    <property type="term" value="F:ATP binding"/>
    <property type="evidence" value="ECO:0007669"/>
    <property type="project" value="UniProtKB-UniRule"/>
</dbReference>
<keyword evidence="2 9" id="KW-0808">Transferase</keyword>
<evidence type="ECO:0000256" key="6">
    <source>
        <dbReference type="ARBA" id="ARBA00022840"/>
    </source>
</evidence>
<name>A0A921GGX9_9ACTN</name>
<keyword evidence="3 9" id="KW-0479">Metal-binding</keyword>
<dbReference type="PANTHER" id="PTHR10256">
    <property type="entry name" value="SELENIDE, WATER DIKINASE"/>
    <property type="match status" value="1"/>
</dbReference>
<comment type="similarity">
    <text evidence="1 9">Belongs to the selenophosphate synthase 1 family. Class I subfamily.</text>
</comment>
<evidence type="ECO:0000256" key="2">
    <source>
        <dbReference type="ARBA" id="ARBA00022679"/>
    </source>
</evidence>
<dbReference type="HAMAP" id="MF_00625">
    <property type="entry name" value="SelD"/>
    <property type="match status" value="1"/>
</dbReference>